<feature type="region of interest" description="Disordered" evidence="1">
    <location>
        <begin position="274"/>
        <end position="299"/>
    </location>
</feature>
<gene>
    <name evidence="2" type="ORF">ACFQGB_03215</name>
</gene>
<protein>
    <submittedName>
        <fullName evidence="2">Uncharacterized protein</fullName>
    </submittedName>
</protein>
<dbReference type="RefSeq" id="WP_336348871.1">
    <property type="nucleotide sequence ID" value="NZ_JAZAQL010000001.1"/>
</dbReference>
<proteinExistence type="predicted"/>
<reference evidence="2 3" key="1">
    <citation type="journal article" date="2019" name="Int. J. Syst. Evol. Microbiol.">
        <title>The Global Catalogue of Microorganisms (GCM) 10K type strain sequencing project: providing services to taxonomists for standard genome sequencing and annotation.</title>
        <authorList>
            <consortium name="The Broad Institute Genomics Platform"/>
            <consortium name="The Broad Institute Genome Sequencing Center for Infectious Disease"/>
            <person name="Wu L."/>
            <person name="Ma J."/>
        </authorList>
    </citation>
    <scope>NUCLEOTIDE SEQUENCE [LARGE SCALE GENOMIC DNA]</scope>
    <source>
        <strain evidence="2 3">GX26</strain>
    </source>
</reference>
<evidence type="ECO:0000313" key="2">
    <source>
        <dbReference type="EMBL" id="MFC6951863.1"/>
    </source>
</evidence>
<name>A0ABD5VAH6_9EURY</name>
<sequence length="342" mass="37965">MTELSRAGRERLAAIRAAGSLSALADVVDAAAEHEAYFAAKDAWRRLRGRELDGVDEVVEAGARVPGATVRVGERSVHVHGITHADTDAEREFLREHVRGFLDAGATVYCEQGIRGMYFRDVPGVCGMDDYRWALRECQRRGIESHVDGDPFDSLAEDVGDLASEFREAAFSLVDASGDRFGRRFERAVGSVASEFFRSHADHATGSDFASFRLRERAAEDPSALWRLQRYYECAFLPQPLEREWLRRHDPELELVTHARNARMADYAVAHADGTTTGETGDAEGMQPGDPGAADDDASAQCREFGDVHLVVGAAHQPGVRYYLERYRDGERRVESFDAVLE</sequence>
<feature type="compositionally biased region" description="Low complexity" evidence="1">
    <location>
        <begin position="274"/>
        <end position="292"/>
    </location>
</feature>
<dbReference type="AlphaFoldDB" id="A0ABD5VAH6"/>
<organism evidence="2 3">
    <name type="scientific">Halorubellus litoreus</name>
    <dbReference type="NCBI Taxonomy" id="755308"/>
    <lineage>
        <taxon>Archaea</taxon>
        <taxon>Methanobacteriati</taxon>
        <taxon>Methanobacteriota</taxon>
        <taxon>Stenosarchaea group</taxon>
        <taxon>Halobacteria</taxon>
        <taxon>Halobacteriales</taxon>
        <taxon>Halorubellaceae</taxon>
        <taxon>Halorubellus</taxon>
    </lineage>
</organism>
<dbReference type="Proteomes" id="UP001596395">
    <property type="component" value="Unassembled WGS sequence"/>
</dbReference>
<evidence type="ECO:0000313" key="3">
    <source>
        <dbReference type="Proteomes" id="UP001596395"/>
    </source>
</evidence>
<keyword evidence="3" id="KW-1185">Reference proteome</keyword>
<accession>A0ABD5VAH6</accession>
<dbReference type="EMBL" id="JBHSXN010000001">
    <property type="protein sequence ID" value="MFC6951863.1"/>
    <property type="molecule type" value="Genomic_DNA"/>
</dbReference>
<evidence type="ECO:0000256" key="1">
    <source>
        <dbReference type="SAM" id="MobiDB-lite"/>
    </source>
</evidence>
<comment type="caution">
    <text evidence="2">The sequence shown here is derived from an EMBL/GenBank/DDBJ whole genome shotgun (WGS) entry which is preliminary data.</text>
</comment>